<protein>
    <submittedName>
        <fullName evidence="3">Uncharacterized protein</fullName>
    </submittedName>
</protein>
<sequence>MKKIIPLLLILTFSNICSESAHAPHSDTMFLALVCMEECEIDVRFVGEHRNGSQVTLFDFKWSGSNGTLQETTLDVSEEVNHVEFEYTVPDENGTTTETDVWDLNRSESYFHSVRSLQVVGNLPCGKYGCPQTPLCDSGCRFTVVVSLAAFCLCVIAGLLLQTALVSVVGFRRVRKDIELRDRVRLNSNAS</sequence>
<feature type="chain" id="PRO_5035858312" evidence="2">
    <location>
        <begin position="24"/>
        <end position="191"/>
    </location>
</feature>
<feature type="signal peptide" evidence="2">
    <location>
        <begin position="1"/>
        <end position="23"/>
    </location>
</feature>
<evidence type="ECO:0000313" key="4">
    <source>
        <dbReference type="Proteomes" id="UP000005237"/>
    </source>
</evidence>
<evidence type="ECO:0000313" key="3">
    <source>
        <dbReference type="EnsemblMetazoa" id="CJA08151.1"/>
    </source>
</evidence>
<dbReference type="EnsemblMetazoa" id="CJA08151.1">
    <property type="protein sequence ID" value="CJA08151.1"/>
    <property type="gene ID" value="WBGene00127355"/>
</dbReference>
<keyword evidence="2" id="KW-0732">Signal</keyword>
<feature type="transmembrane region" description="Helical" evidence="1">
    <location>
        <begin position="142"/>
        <end position="171"/>
    </location>
</feature>
<keyword evidence="1" id="KW-1133">Transmembrane helix</keyword>
<dbReference type="Proteomes" id="UP000005237">
    <property type="component" value="Unassembled WGS sequence"/>
</dbReference>
<proteinExistence type="predicted"/>
<reference evidence="4" key="1">
    <citation type="submission" date="2010-08" db="EMBL/GenBank/DDBJ databases">
        <authorList>
            <consortium name="Caenorhabditis japonica Sequencing Consortium"/>
            <person name="Wilson R.K."/>
        </authorList>
    </citation>
    <scope>NUCLEOTIDE SEQUENCE [LARGE SCALE GENOMIC DNA]</scope>
    <source>
        <strain evidence="4">DF5081</strain>
    </source>
</reference>
<reference evidence="3" key="2">
    <citation type="submission" date="2022-06" db="UniProtKB">
        <authorList>
            <consortium name="EnsemblMetazoa"/>
        </authorList>
    </citation>
    <scope>IDENTIFICATION</scope>
    <source>
        <strain evidence="3">DF5081</strain>
    </source>
</reference>
<keyword evidence="1" id="KW-0812">Transmembrane</keyword>
<keyword evidence="1" id="KW-0472">Membrane</keyword>
<evidence type="ECO:0000256" key="2">
    <source>
        <dbReference type="SAM" id="SignalP"/>
    </source>
</evidence>
<accession>A0A8R1HW73</accession>
<organism evidence="3 4">
    <name type="scientific">Caenorhabditis japonica</name>
    <dbReference type="NCBI Taxonomy" id="281687"/>
    <lineage>
        <taxon>Eukaryota</taxon>
        <taxon>Metazoa</taxon>
        <taxon>Ecdysozoa</taxon>
        <taxon>Nematoda</taxon>
        <taxon>Chromadorea</taxon>
        <taxon>Rhabditida</taxon>
        <taxon>Rhabditina</taxon>
        <taxon>Rhabditomorpha</taxon>
        <taxon>Rhabditoidea</taxon>
        <taxon>Rhabditidae</taxon>
        <taxon>Peloderinae</taxon>
        <taxon>Caenorhabditis</taxon>
    </lineage>
</organism>
<dbReference type="AlphaFoldDB" id="A0A8R1HW73"/>
<evidence type="ECO:0000256" key="1">
    <source>
        <dbReference type="SAM" id="Phobius"/>
    </source>
</evidence>
<name>A0A8R1HW73_CAEJA</name>
<keyword evidence="4" id="KW-1185">Reference proteome</keyword>